<dbReference type="PhylomeDB" id="A7SE58"/>
<dbReference type="FunCoup" id="A7SE58">
    <property type="interactions" value="223"/>
</dbReference>
<dbReference type="GO" id="GO:0051560">
    <property type="term" value="P:mitochondrial calcium ion homeostasis"/>
    <property type="evidence" value="ECO:0000318"/>
    <property type="project" value="GO_Central"/>
</dbReference>
<sequence length="331" mass="37896">MARQENAQTRRQSRFEKFASCQAQGQCLMTPADFLESIVHEDLPGWSRKREVNNQDINRMLNGTPGIRKGSNKFFRQLQDRGIITYPEYLFLVTILTKSRRGIEIAFRMLDKDGNHELSKDEFLVVRVEDSEPTDIGNRSSKIEDLYGETRKSIANSSQALENAALPGGMDPNQWQNLVGNTTLKTHFFTPRGNGTLTFAQFSKFMADLQVEVSEMEFIEYSRGMPTVPEESFARLLLRNTALEAEEVAKYLDRLNSRLTVRKGITKQQYVDFSMFLNNLDDFSMAMRIYSISGQPVTQDEFQRAVRISTGHAIDPYVVHTVFQLFDNDGK</sequence>
<keyword evidence="3" id="KW-0677">Repeat</keyword>
<keyword evidence="7" id="KW-0496">Mitochondrion</keyword>
<proteinExistence type="predicted"/>
<dbReference type="GO" id="GO:1990246">
    <property type="term" value="C:uniplex complex"/>
    <property type="evidence" value="ECO:0000318"/>
    <property type="project" value="GO_Central"/>
</dbReference>
<dbReference type="Gene3D" id="1.10.238.10">
    <property type="entry name" value="EF-hand"/>
    <property type="match status" value="1"/>
</dbReference>
<evidence type="ECO:0000256" key="1">
    <source>
        <dbReference type="ARBA" id="ARBA00004273"/>
    </source>
</evidence>
<dbReference type="GO" id="GO:0036444">
    <property type="term" value="P:calcium import into the mitochondrion"/>
    <property type="evidence" value="ECO:0000318"/>
    <property type="project" value="GO_Central"/>
</dbReference>
<dbReference type="GO" id="GO:0005509">
    <property type="term" value="F:calcium ion binding"/>
    <property type="evidence" value="ECO:0000318"/>
    <property type="project" value="GO_Central"/>
</dbReference>
<dbReference type="Proteomes" id="UP000001593">
    <property type="component" value="Unassembled WGS sequence"/>
</dbReference>
<dbReference type="PANTHER" id="PTHR12294:SF13">
    <property type="entry name" value="MITOCHONDRIAL CALCIUM UPTAKE 3, ISOFORM D"/>
    <property type="match status" value="1"/>
</dbReference>
<evidence type="ECO:0000256" key="7">
    <source>
        <dbReference type="ARBA" id="ARBA00023128"/>
    </source>
</evidence>
<dbReference type="OMA" id="AYMSSYE"/>
<evidence type="ECO:0000256" key="8">
    <source>
        <dbReference type="ARBA" id="ARBA00023136"/>
    </source>
</evidence>
<keyword evidence="8" id="KW-0472">Membrane</keyword>
<reference evidence="10 11" key="1">
    <citation type="journal article" date="2007" name="Science">
        <title>Sea anemone genome reveals ancestral eumetazoan gene repertoire and genomic organization.</title>
        <authorList>
            <person name="Putnam N.H."/>
            <person name="Srivastava M."/>
            <person name="Hellsten U."/>
            <person name="Dirks B."/>
            <person name="Chapman J."/>
            <person name="Salamov A."/>
            <person name="Terry A."/>
            <person name="Shapiro H."/>
            <person name="Lindquist E."/>
            <person name="Kapitonov V.V."/>
            <person name="Jurka J."/>
            <person name="Genikhovich G."/>
            <person name="Grigoriev I.V."/>
            <person name="Lucas S.M."/>
            <person name="Steele R.E."/>
            <person name="Finnerty J.R."/>
            <person name="Technau U."/>
            <person name="Martindale M.Q."/>
            <person name="Rokhsar D.S."/>
        </authorList>
    </citation>
    <scope>NUCLEOTIDE SEQUENCE [LARGE SCALE GENOMIC DNA]</scope>
    <source>
        <strain evidence="11">CH2 X CH6</strain>
    </source>
</reference>
<dbReference type="InterPro" id="IPR002048">
    <property type="entry name" value="EF_hand_dom"/>
</dbReference>
<feature type="domain" description="EF-hand" evidence="9">
    <location>
        <begin position="98"/>
        <end position="133"/>
    </location>
</feature>
<keyword evidence="4" id="KW-0999">Mitochondrion inner membrane</keyword>
<gene>
    <name evidence="10" type="ORF">NEMVEDRAFT_v1g114933</name>
</gene>
<protein>
    <recommendedName>
        <fullName evidence="9">EF-hand domain-containing protein</fullName>
    </recommendedName>
</protein>
<evidence type="ECO:0000313" key="10">
    <source>
        <dbReference type="EMBL" id="EDO37981.1"/>
    </source>
</evidence>
<organism evidence="10 11">
    <name type="scientific">Nematostella vectensis</name>
    <name type="common">Starlet sea anemone</name>
    <dbReference type="NCBI Taxonomy" id="45351"/>
    <lineage>
        <taxon>Eukaryota</taxon>
        <taxon>Metazoa</taxon>
        <taxon>Cnidaria</taxon>
        <taxon>Anthozoa</taxon>
        <taxon>Hexacorallia</taxon>
        <taxon>Actiniaria</taxon>
        <taxon>Edwardsiidae</taxon>
        <taxon>Nematostella</taxon>
    </lineage>
</organism>
<dbReference type="InterPro" id="IPR018247">
    <property type="entry name" value="EF_Hand_1_Ca_BS"/>
</dbReference>
<dbReference type="SUPFAM" id="SSF47473">
    <property type="entry name" value="EF-hand"/>
    <property type="match status" value="2"/>
</dbReference>
<dbReference type="HOGENOM" id="CLU_027103_0_0_1"/>
<keyword evidence="6" id="KW-0809">Transit peptide</keyword>
<name>A7SE58_NEMVE</name>
<dbReference type="AlphaFoldDB" id="A7SE58"/>
<evidence type="ECO:0000256" key="6">
    <source>
        <dbReference type="ARBA" id="ARBA00022946"/>
    </source>
</evidence>
<accession>A7SE58</accession>
<evidence type="ECO:0000256" key="5">
    <source>
        <dbReference type="ARBA" id="ARBA00022837"/>
    </source>
</evidence>
<dbReference type="InterPro" id="IPR039800">
    <property type="entry name" value="MICU1/2/3"/>
</dbReference>
<comment type="subcellular location">
    <subcellularLocation>
        <location evidence="1">Mitochondrion inner membrane</location>
    </subcellularLocation>
    <subcellularLocation>
        <location evidence="2">Mitochondrion intermembrane space</location>
    </subcellularLocation>
</comment>
<keyword evidence="11" id="KW-1185">Reference proteome</keyword>
<dbReference type="InParanoid" id="A7SE58"/>
<evidence type="ECO:0000256" key="3">
    <source>
        <dbReference type="ARBA" id="ARBA00022737"/>
    </source>
</evidence>
<dbReference type="STRING" id="45351.A7SE58"/>
<dbReference type="PANTHER" id="PTHR12294">
    <property type="entry name" value="EF HAND DOMAIN FAMILY A1,A2-RELATED"/>
    <property type="match status" value="1"/>
</dbReference>
<evidence type="ECO:0000256" key="2">
    <source>
        <dbReference type="ARBA" id="ARBA00004569"/>
    </source>
</evidence>
<dbReference type="GO" id="GO:0005758">
    <property type="term" value="C:mitochondrial intermembrane space"/>
    <property type="evidence" value="ECO:0007669"/>
    <property type="project" value="UniProtKB-SubCell"/>
</dbReference>
<dbReference type="InterPro" id="IPR011992">
    <property type="entry name" value="EF-hand-dom_pair"/>
</dbReference>
<dbReference type="eggNOG" id="KOG2643">
    <property type="taxonomic scope" value="Eukaryota"/>
</dbReference>
<evidence type="ECO:0000256" key="4">
    <source>
        <dbReference type="ARBA" id="ARBA00022792"/>
    </source>
</evidence>
<evidence type="ECO:0000313" key="11">
    <source>
        <dbReference type="Proteomes" id="UP000001593"/>
    </source>
</evidence>
<dbReference type="PROSITE" id="PS50222">
    <property type="entry name" value="EF_HAND_2"/>
    <property type="match status" value="1"/>
</dbReference>
<keyword evidence="5" id="KW-0106">Calcium</keyword>
<evidence type="ECO:0000259" key="9">
    <source>
        <dbReference type="PROSITE" id="PS50222"/>
    </source>
</evidence>
<dbReference type="EMBL" id="DS469635">
    <property type="protein sequence ID" value="EDO37981.1"/>
    <property type="molecule type" value="Genomic_DNA"/>
</dbReference>
<dbReference type="PROSITE" id="PS00018">
    <property type="entry name" value="EF_HAND_1"/>
    <property type="match status" value="1"/>
</dbReference>